<sequence>MSAAVIYSFGAAEAARTAAVGALGLRKEPGRFLRCFVEGGTKNTARWVKKRTVDHDRLKHMSVWSAHPQADCPRTEQWSQSRTRARTADAEADRPRSSSPAARSLASHPFCSPARGGKERHCTQAVGREEEEEEEEEEEAPLRRGCGPRGRGRGEEAPPLGRAAREEPPIAGARRKGRVRGCRGGHAAQAGERELFFSPRPNRGRRNAGPRRRRL</sequence>
<feature type="compositionally biased region" description="Basic and acidic residues" evidence="1">
    <location>
        <begin position="86"/>
        <end position="96"/>
    </location>
</feature>
<feature type="compositionally biased region" description="Basic residues" evidence="1">
    <location>
        <begin position="202"/>
        <end position="215"/>
    </location>
</feature>
<accession>A0ABN9U6H8</accession>
<evidence type="ECO:0000313" key="3">
    <source>
        <dbReference type="Proteomes" id="UP001189429"/>
    </source>
</evidence>
<evidence type="ECO:0000313" key="2">
    <source>
        <dbReference type="EMBL" id="CAK0854610.1"/>
    </source>
</evidence>
<name>A0ABN9U6H8_9DINO</name>
<comment type="caution">
    <text evidence="2">The sequence shown here is derived from an EMBL/GenBank/DDBJ whole genome shotgun (WGS) entry which is preliminary data.</text>
</comment>
<feature type="compositionally biased region" description="Acidic residues" evidence="1">
    <location>
        <begin position="129"/>
        <end position="139"/>
    </location>
</feature>
<dbReference type="Proteomes" id="UP001189429">
    <property type="component" value="Unassembled WGS sequence"/>
</dbReference>
<feature type="compositionally biased region" description="Low complexity" evidence="1">
    <location>
        <begin position="97"/>
        <end position="109"/>
    </location>
</feature>
<protein>
    <submittedName>
        <fullName evidence="2">Uncharacterized protein</fullName>
    </submittedName>
</protein>
<feature type="compositionally biased region" description="Basic residues" evidence="1">
    <location>
        <begin position="173"/>
        <end position="183"/>
    </location>
</feature>
<proteinExistence type="predicted"/>
<keyword evidence="3" id="KW-1185">Reference proteome</keyword>
<reference evidence="2" key="1">
    <citation type="submission" date="2023-10" db="EMBL/GenBank/DDBJ databases">
        <authorList>
            <person name="Chen Y."/>
            <person name="Shah S."/>
            <person name="Dougan E. K."/>
            <person name="Thang M."/>
            <person name="Chan C."/>
        </authorList>
    </citation>
    <scope>NUCLEOTIDE SEQUENCE [LARGE SCALE GENOMIC DNA]</scope>
</reference>
<feature type="region of interest" description="Disordered" evidence="1">
    <location>
        <begin position="66"/>
        <end position="215"/>
    </location>
</feature>
<gene>
    <name evidence="2" type="ORF">PCOR1329_LOCUS45648</name>
</gene>
<organism evidence="2 3">
    <name type="scientific">Prorocentrum cordatum</name>
    <dbReference type="NCBI Taxonomy" id="2364126"/>
    <lineage>
        <taxon>Eukaryota</taxon>
        <taxon>Sar</taxon>
        <taxon>Alveolata</taxon>
        <taxon>Dinophyceae</taxon>
        <taxon>Prorocentrales</taxon>
        <taxon>Prorocentraceae</taxon>
        <taxon>Prorocentrum</taxon>
    </lineage>
</organism>
<dbReference type="EMBL" id="CAUYUJ010015491">
    <property type="protein sequence ID" value="CAK0854610.1"/>
    <property type="molecule type" value="Genomic_DNA"/>
</dbReference>
<evidence type="ECO:0000256" key="1">
    <source>
        <dbReference type="SAM" id="MobiDB-lite"/>
    </source>
</evidence>